<dbReference type="PANTHER" id="PTHR14453">
    <property type="entry name" value="PARP/ZINC FINGER CCCH TYPE DOMAIN CONTAINING PROTEIN"/>
    <property type="match status" value="1"/>
</dbReference>
<dbReference type="GO" id="GO:0005737">
    <property type="term" value="C:cytoplasm"/>
    <property type="evidence" value="ECO:0007669"/>
    <property type="project" value="TreeGrafter"/>
</dbReference>
<dbReference type="InterPro" id="IPR052056">
    <property type="entry name" value="Mono-ARTD/PARP"/>
</dbReference>
<keyword evidence="2" id="KW-0328">Glycosyltransferase</keyword>
<dbReference type="Gene3D" id="3.40.220.10">
    <property type="entry name" value="Leucine Aminopeptidase, subunit E, domain 1"/>
    <property type="match status" value="1"/>
</dbReference>
<dbReference type="STRING" id="409849.ENSPMGP00000007386"/>
<evidence type="ECO:0000256" key="5">
    <source>
        <dbReference type="ARBA" id="ARBA00023242"/>
    </source>
</evidence>
<dbReference type="GO" id="GO:1990404">
    <property type="term" value="F:NAD+-protein mono-ADP-ribosyltransferase activity"/>
    <property type="evidence" value="ECO:0007669"/>
    <property type="project" value="TreeGrafter"/>
</dbReference>
<evidence type="ECO:0000256" key="4">
    <source>
        <dbReference type="ARBA" id="ARBA00023027"/>
    </source>
</evidence>
<sequence length="237" mass="25371">METSLRQTLYQKSYIILGVDLASNPGLRPHVAPEKRFEHILPSGVRVSVWKGDLANFSAEAVVNAANSQLHHAGGLALALAEAGGPQIQKESDDYVRTSGNVRTGGAVALGAGKLQCKAVIHAVGPQLYSLIHDRTSVFQALFTSVRDCLWNAVSSKHSSIAFPAIGTGNLGFKDTEVAQIMLHAVCDFAKSYPPPLNVHFVIFPSDVDRFKVPTPAEGATVTQMDCSCDTLLTESE</sequence>
<dbReference type="Proteomes" id="UP000261520">
    <property type="component" value="Unplaced"/>
</dbReference>
<dbReference type="InterPro" id="IPR043472">
    <property type="entry name" value="Macro_dom-like"/>
</dbReference>
<keyword evidence="3" id="KW-0808">Transferase</keyword>
<reference evidence="7" key="1">
    <citation type="submission" date="2025-08" db="UniProtKB">
        <authorList>
            <consortium name="Ensembl"/>
        </authorList>
    </citation>
    <scope>IDENTIFICATION</scope>
</reference>
<evidence type="ECO:0000256" key="2">
    <source>
        <dbReference type="ARBA" id="ARBA00022676"/>
    </source>
</evidence>
<accession>A0A3B3ZSV1</accession>
<dbReference type="SUPFAM" id="SSF52949">
    <property type="entry name" value="Macro domain-like"/>
    <property type="match status" value="1"/>
</dbReference>
<dbReference type="Pfam" id="PF01661">
    <property type="entry name" value="Macro"/>
    <property type="match status" value="1"/>
</dbReference>
<comment type="subcellular location">
    <subcellularLocation>
        <location evidence="1">Nucleus</location>
    </subcellularLocation>
</comment>
<evidence type="ECO:0000259" key="6">
    <source>
        <dbReference type="PROSITE" id="PS51154"/>
    </source>
</evidence>
<organism evidence="7 8">
    <name type="scientific">Periophthalmus magnuspinnatus</name>
    <dbReference type="NCBI Taxonomy" id="409849"/>
    <lineage>
        <taxon>Eukaryota</taxon>
        <taxon>Metazoa</taxon>
        <taxon>Chordata</taxon>
        <taxon>Craniata</taxon>
        <taxon>Vertebrata</taxon>
        <taxon>Euteleostomi</taxon>
        <taxon>Actinopterygii</taxon>
        <taxon>Neopterygii</taxon>
        <taxon>Teleostei</taxon>
        <taxon>Neoteleostei</taxon>
        <taxon>Acanthomorphata</taxon>
        <taxon>Gobiaria</taxon>
        <taxon>Gobiiformes</taxon>
        <taxon>Gobioidei</taxon>
        <taxon>Gobiidae</taxon>
        <taxon>Oxudercinae</taxon>
        <taxon>Periophthalmus</taxon>
    </lineage>
</organism>
<keyword evidence="4" id="KW-0520">NAD</keyword>
<evidence type="ECO:0000256" key="3">
    <source>
        <dbReference type="ARBA" id="ARBA00022679"/>
    </source>
</evidence>
<dbReference type="InterPro" id="IPR002589">
    <property type="entry name" value="Macro_dom"/>
</dbReference>
<dbReference type="AlphaFoldDB" id="A0A3B3ZSV1"/>
<dbReference type="SMART" id="SM00506">
    <property type="entry name" value="A1pp"/>
    <property type="match status" value="1"/>
</dbReference>
<name>A0A3B3ZSV1_9GOBI</name>
<dbReference type="GO" id="GO:0070212">
    <property type="term" value="P:protein poly-ADP-ribosylation"/>
    <property type="evidence" value="ECO:0007669"/>
    <property type="project" value="TreeGrafter"/>
</dbReference>
<protein>
    <recommendedName>
        <fullName evidence="6">Macro domain-containing protein</fullName>
    </recommendedName>
</protein>
<dbReference type="CDD" id="cd02907">
    <property type="entry name" value="Macro_Af1521_BAL-like"/>
    <property type="match status" value="1"/>
</dbReference>
<dbReference type="PROSITE" id="PS51154">
    <property type="entry name" value="MACRO"/>
    <property type="match status" value="1"/>
</dbReference>
<evidence type="ECO:0000313" key="8">
    <source>
        <dbReference type="Proteomes" id="UP000261520"/>
    </source>
</evidence>
<dbReference type="GO" id="GO:0003950">
    <property type="term" value="F:NAD+ poly-ADP-ribosyltransferase activity"/>
    <property type="evidence" value="ECO:0007669"/>
    <property type="project" value="TreeGrafter"/>
</dbReference>
<feature type="domain" description="Macro" evidence="6">
    <location>
        <begin position="34"/>
        <end position="201"/>
    </location>
</feature>
<dbReference type="GO" id="GO:0010629">
    <property type="term" value="P:negative regulation of gene expression"/>
    <property type="evidence" value="ECO:0007669"/>
    <property type="project" value="TreeGrafter"/>
</dbReference>
<dbReference type="Ensembl" id="ENSPMGT00000007862.1">
    <property type="protein sequence ID" value="ENSPMGP00000007386.1"/>
    <property type="gene ID" value="ENSPMGG00000006124.1"/>
</dbReference>
<evidence type="ECO:0000313" key="7">
    <source>
        <dbReference type="Ensembl" id="ENSPMGP00000007386.1"/>
    </source>
</evidence>
<dbReference type="GO" id="GO:0005634">
    <property type="term" value="C:nucleus"/>
    <property type="evidence" value="ECO:0007669"/>
    <property type="project" value="UniProtKB-SubCell"/>
</dbReference>
<evidence type="ECO:0000256" key="1">
    <source>
        <dbReference type="ARBA" id="ARBA00004123"/>
    </source>
</evidence>
<keyword evidence="5" id="KW-0539">Nucleus</keyword>
<reference evidence="7" key="2">
    <citation type="submission" date="2025-09" db="UniProtKB">
        <authorList>
            <consortium name="Ensembl"/>
        </authorList>
    </citation>
    <scope>IDENTIFICATION</scope>
</reference>
<keyword evidence="8" id="KW-1185">Reference proteome</keyword>
<dbReference type="GO" id="GO:0003714">
    <property type="term" value="F:transcription corepressor activity"/>
    <property type="evidence" value="ECO:0007669"/>
    <property type="project" value="TreeGrafter"/>
</dbReference>
<proteinExistence type="predicted"/>
<dbReference type="PANTHER" id="PTHR14453:SF102">
    <property type="entry name" value="PROTEIN MONO-ADP-RIBOSYLTRANSFERASE PARP14-LIKE"/>
    <property type="match status" value="1"/>
</dbReference>